<dbReference type="InterPro" id="IPR011576">
    <property type="entry name" value="Pyridox_Oxase_N"/>
</dbReference>
<dbReference type="Gene3D" id="2.30.110.10">
    <property type="entry name" value="Electron Transport, Fmn-binding Protein, Chain A"/>
    <property type="match status" value="1"/>
</dbReference>
<reference evidence="2" key="1">
    <citation type="submission" date="2018-05" db="EMBL/GenBank/DDBJ databases">
        <authorList>
            <person name="Lanie J.A."/>
            <person name="Ng W.-L."/>
            <person name="Kazmierczak K.M."/>
            <person name="Andrzejewski T.M."/>
            <person name="Davidsen T.M."/>
            <person name="Wayne K.J."/>
            <person name="Tettelin H."/>
            <person name="Glass J.I."/>
            <person name="Rusch D."/>
            <person name="Podicherti R."/>
            <person name="Tsui H.-C.T."/>
            <person name="Winkler M.E."/>
        </authorList>
    </citation>
    <scope>NUCLEOTIDE SEQUENCE</scope>
</reference>
<dbReference type="EMBL" id="UINC01002335">
    <property type="protein sequence ID" value="SUZ95557.1"/>
    <property type="molecule type" value="Genomic_DNA"/>
</dbReference>
<dbReference type="Pfam" id="PF01243">
    <property type="entry name" value="PNPOx_N"/>
    <property type="match status" value="1"/>
</dbReference>
<sequence length="187" mass="21272">MSNAHPWLEQIPWTTKPLPRDMLEHRIQRALTLTNLGMLGTLGLKGPIVSPLEFYADKFTIYILPQPGSPKLKAMERDPSVSFAVANPMAGWVVAQGAQLFGRAEILDPGTPEWDYGMTIFRWQGSAAEINTGFDQPPQFQLMRLDPDRIVYTEHFLRKDGYGPRQIWRKDEKTEQTSDGFTEAKHT</sequence>
<protein>
    <recommendedName>
        <fullName evidence="1">Pyridoxamine 5'-phosphate oxidase N-terminal domain-containing protein</fullName>
    </recommendedName>
</protein>
<dbReference type="AlphaFoldDB" id="A0A381S000"/>
<dbReference type="InterPro" id="IPR012349">
    <property type="entry name" value="Split_barrel_FMN-bd"/>
</dbReference>
<accession>A0A381S000</accession>
<organism evidence="2">
    <name type="scientific">marine metagenome</name>
    <dbReference type="NCBI Taxonomy" id="408172"/>
    <lineage>
        <taxon>unclassified sequences</taxon>
        <taxon>metagenomes</taxon>
        <taxon>ecological metagenomes</taxon>
    </lineage>
</organism>
<name>A0A381S000_9ZZZZ</name>
<gene>
    <name evidence="2" type="ORF">METZ01_LOCUS48411</name>
</gene>
<evidence type="ECO:0000259" key="1">
    <source>
        <dbReference type="Pfam" id="PF01243"/>
    </source>
</evidence>
<dbReference type="SUPFAM" id="SSF50475">
    <property type="entry name" value="FMN-binding split barrel"/>
    <property type="match status" value="1"/>
</dbReference>
<feature type="domain" description="Pyridoxamine 5'-phosphate oxidase N-terminal" evidence="1">
    <location>
        <begin position="24"/>
        <end position="152"/>
    </location>
</feature>
<proteinExistence type="predicted"/>
<evidence type="ECO:0000313" key="2">
    <source>
        <dbReference type="EMBL" id="SUZ95557.1"/>
    </source>
</evidence>